<dbReference type="SUPFAM" id="SSF51735">
    <property type="entry name" value="NAD(P)-binding Rossmann-fold domains"/>
    <property type="match status" value="1"/>
</dbReference>
<evidence type="ECO:0000313" key="5">
    <source>
        <dbReference type="Proteomes" id="UP000033695"/>
    </source>
</evidence>
<evidence type="ECO:0000256" key="3">
    <source>
        <dbReference type="RuleBase" id="RU000363"/>
    </source>
</evidence>
<dbReference type="AlphaFoldDB" id="A0A0F4KRF1"/>
<dbReference type="Pfam" id="PF00106">
    <property type="entry name" value="adh_short"/>
    <property type="match status" value="1"/>
</dbReference>
<gene>
    <name evidence="4" type="ORF">JG29_09700</name>
</gene>
<comment type="caution">
    <text evidence="4">The sequence shown here is derived from an EMBL/GenBank/DDBJ whole genome shotgun (WGS) entry which is preliminary data.</text>
</comment>
<dbReference type="HOGENOM" id="CLU_010194_2_1_9"/>
<evidence type="ECO:0000256" key="1">
    <source>
        <dbReference type="ARBA" id="ARBA00006484"/>
    </source>
</evidence>
<dbReference type="PATRIC" id="fig|1218508.4.peg.955"/>
<dbReference type="GO" id="GO:0016616">
    <property type="term" value="F:oxidoreductase activity, acting on the CH-OH group of donors, NAD or NADP as acceptor"/>
    <property type="evidence" value="ECO:0007669"/>
    <property type="project" value="UniProtKB-ARBA"/>
</dbReference>
<protein>
    <submittedName>
        <fullName evidence="4">Short chain dehydrogenase</fullName>
    </submittedName>
</protein>
<dbReference type="PRINTS" id="PR00081">
    <property type="entry name" value="GDHRDH"/>
</dbReference>
<dbReference type="OrthoDB" id="9793345at2"/>
<sequence length="269" mass="29929">MTNIIKLRDLQNKNIVITGASSGIGWQIALKLAAQNANLILIARREERLLQLQKQCQALSAKTIAIQVLDVSDAAQVQATVEKLITNYQHLDVLINAAGFGDFTNFVETDYDLWQRMFQVNVLGTMLMSRYIAANMMEQELGQIINIGSMGGKIATPKSAVYSATKAAVIAFSNSLRLELKPFNIQVTTVNPGPVNTDFFKQADHTGKYVETVDFIMLDPEKLAQKIVASIGHSVREINIPFIMEIGHVFYEIFPRLGDWVTQNIGNKK</sequence>
<dbReference type="PANTHER" id="PTHR44196:SF1">
    <property type="entry name" value="DEHYDROGENASE_REDUCTASE SDR FAMILY MEMBER 7B"/>
    <property type="match status" value="1"/>
</dbReference>
<dbReference type="Proteomes" id="UP000033695">
    <property type="component" value="Unassembled WGS sequence"/>
</dbReference>
<dbReference type="Gene3D" id="3.40.50.720">
    <property type="entry name" value="NAD(P)-binding Rossmann-like Domain"/>
    <property type="match status" value="1"/>
</dbReference>
<dbReference type="FunFam" id="3.40.50.720:FF:000047">
    <property type="entry name" value="NADP-dependent L-serine/L-allo-threonine dehydrogenase"/>
    <property type="match status" value="1"/>
</dbReference>
<comment type="similarity">
    <text evidence="1 3">Belongs to the short-chain dehydrogenases/reductases (SDR) family.</text>
</comment>
<evidence type="ECO:0000313" key="4">
    <source>
        <dbReference type="EMBL" id="KJY48569.1"/>
    </source>
</evidence>
<dbReference type="InterPro" id="IPR002347">
    <property type="entry name" value="SDR_fam"/>
</dbReference>
<dbReference type="PROSITE" id="PS00061">
    <property type="entry name" value="ADH_SHORT"/>
    <property type="match status" value="1"/>
</dbReference>
<name>A0A0F4KRF1_9LACO</name>
<dbReference type="PIRSF" id="PIRSF000126">
    <property type="entry name" value="11-beta-HSD1"/>
    <property type="match status" value="1"/>
</dbReference>
<proteinExistence type="inferred from homology"/>
<dbReference type="PRINTS" id="PR00080">
    <property type="entry name" value="SDRFAMILY"/>
</dbReference>
<accession>A0A0F4KRF1</accession>
<evidence type="ECO:0000256" key="2">
    <source>
        <dbReference type="ARBA" id="ARBA00023002"/>
    </source>
</evidence>
<keyword evidence="2" id="KW-0560">Oxidoreductase</keyword>
<dbReference type="RefSeq" id="WP_045922833.1">
    <property type="nucleotide sequence ID" value="NZ_JBHTHW010000008.1"/>
</dbReference>
<dbReference type="InterPro" id="IPR020904">
    <property type="entry name" value="Sc_DH/Rdtase_CS"/>
</dbReference>
<dbReference type="PANTHER" id="PTHR44196">
    <property type="entry name" value="DEHYDROGENASE/REDUCTASE SDR FAMILY MEMBER 7B"/>
    <property type="match status" value="1"/>
</dbReference>
<reference evidence="4 5" key="1">
    <citation type="submission" date="2014-12" db="EMBL/GenBank/DDBJ databases">
        <title>Comparative genomics of the lactic acid bacteria isolated from the honey bee gut.</title>
        <authorList>
            <person name="Ellegaard K.M."/>
            <person name="Tamarit D."/>
            <person name="Javelind E."/>
            <person name="Olofsson T."/>
            <person name="Andersson S.G."/>
            <person name="Vasquez A."/>
        </authorList>
    </citation>
    <scope>NUCLEOTIDE SEQUENCE [LARGE SCALE GENOMIC DNA]</scope>
    <source>
        <strain evidence="4 5">Hon2</strain>
    </source>
</reference>
<dbReference type="STRING" id="1218508.JG29_09700"/>
<dbReference type="InterPro" id="IPR036291">
    <property type="entry name" value="NAD(P)-bd_dom_sf"/>
</dbReference>
<dbReference type="GO" id="GO:0016020">
    <property type="term" value="C:membrane"/>
    <property type="evidence" value="ECO:0007669"/>
    <property type="project" value="TreeGrafter"/>
</dbReference>
<keyword evidence="5" id="KW-1185">Reference proteome</keyword>
<dbReference type="EMBL" id="JXBZ01000008">
    <property type="protein sequence ID" value="KJY48569.1"/>
    <property type="molecule type" value="Genomic_DNA"/>
</dbReference>
<organism evidence="4 5">
    <name type="scientific">Bombilactobacillus mellis</name>
    <dbReference type="NCBI Taxonomy" id="1218508"/>
    <lineage>
        <taxon>Bacteria</taxon>
        <taxon>Bacillati</taxon>
        <taxon>Bacillota</taxon>
        <taxon>Bacilli</taxon>
        <taxon>Lactobacillales</taxon>
        <taxon>Lactobacillaceae</taxon>
        <taxon>Bombilactobacillus</taxon>
    </lineage>
</organism>